<dbReference type="Gene3D" id="3.90.1720.10">
    <property type="entry name" value="endopeptidase domain like (from Nostoc punctiforme)"/>
    <property type="match status" value="1"/>
</dbReference>
<dbReference type="EnsemblMetazoa" id="XM_038190040.1">
    <property type="protein sequence ID" value="XP_038045968.1"/>
    <property type="gene ID" value="LOC119720380"/>
</dbReference>
<feature type="domain" description="LRAT" evidence="1">
    <location>
        <begin position="122"/>
        <end position="231"/>
    </location>
</feature>
<dbReference type="RefSeq" id="XP_038045968.1">
    <property type="nucleotide sequence ID" value="XM_038190040.1"/>
</dbReference>
<accession>A0A913Z2B4</accession>
<dbReference type="AlphaFoldDB" id="A0A913Z2B4"/>
<name>A0A913Z2B4_PATMI</name>
<dbReference type="OrthoDB" id="421951at2759"/>
<keyword evidence="3" id="KW-1185">Reference proteome</keyword>
<dbReference type="PANTHER" id="PTHR46137">
    <property type="entry name" value="OS05G0310600 PROTEIN"/>
    <property type="match status" value="1"/>
</dbReference>
<dbReference type="PROSITE" id="PS51934">
    <property type="entry name" value="LRAT"/>
    <property type="match status" value="1"/>
</dbReference>
<dbReference type="Pfam" id="PF04970">
    <property type="entry name" value="LRAT"/>
    <property type="match status" value="1"/>
</dbReference>
<protein>
    <recommendedName>
        <fullName evidence="1">LRAT domain-containing protein</fullName>
    </recommendedName>
</protein>
<evidence type="ECO:0000313" key="2">
    <source>
        <dbReference type="EnsemblMetazoa" id="XP_038045968.1"/>
    </source>
</evidence>
<sequence length="373" mass="41857">MVSGGKRVEGAWMDEWKGATGLPNCPCNNNEKIKYRPYIYDDQLLGVRCTNSACGQEWLQERFLYHPDEDNTRPSVNVEDVTLKQQLKIVTESNTSFQVKYSRTKIENFQSLCNILKVGDHITWHRPLGYWHHAIVSEIDYAGGSVMVFQWCKSDKNVLLLQITHKWLDLNQEWGELFRIDYPDEITQVNPSELVIARARSRLEDTGYSLFNDNCETFATCCKTGLAESCQVVWLFHKLKAIMFTTTVKAVGTAKEFFAEILEKKSYSLWIAIFVECGFCVYDVYKILNSRNAGDISRHDCMASVAQRLAEAIFGISTGAACSMVGGWLGELLGCTWVGLSGAAQVCKLVNRMKDVISNAVITGGTYGLLGAG</sequence>
<dbReference type="GeneID" id="119720380"/>
<dbReference type="InterPro" id="IPR007053">
    <property type="entry name" value="LRAT_dom"/>
</dbReference>
<evidence type="ECO:0000259" key="1">
    <source>
        <dbReference type="PROSITE" id="PS51934"/>
    </source>
</evidence>
<reference evidence="2" key="1">
    <citation type="submission" date="2022-11" db="UniProtKB">
        <authorList>
            <consortium name="EnsemblMetazoa"/>
        </authorList>
    </citation>
    <scope>IDENTIFICATION</scope>
</reference>
<organism evidence="2 3">
    <name type="scientific">Patiria miniata</name>
    <name type="common">Bat star</name>
    <name type="synonym">Asterina miniata</name>
    <dbReference type="NCBI Taxonomy" id="46514"/>
    <lineage>
        <taxon>Eukaryota</taxon>
        <taxon>Metazoa</taxon>
        <taxon>Echinodermata</taxon>
        <taxon>Eleutherozoa</taxon>
        <taxon>Asterozoa</taxon>
        <taxon>Asteroidea</taxon>
        <taxon>Valvatacea</taxon>
        <taxon>Valvatida</taxon>
        <taxon>Asterinidae</taxon>
        <taxon>Patiria</taxon>
    </lineage>
</organism>
<evidence type="ECO:0000313" key="3">
    <source>
        <dbReference type="Proteomes" id="UP000887568"/>
    </source>
</evidence>
<dbReference type="Proteomes" id="UP000887568">
    <property type="component" value="Unplaced"/>
</dbReference>
<proteinExistence type="predicted"/>
<dbReference type="PANTHER" id="PTHR46137:SF3">
    <property type="entry name" value="OS05G0310600 PROTEIN"/>
    <property type="match status" value="1"/>
</dbReference>